<dbReference type="CDD" id="cd00093">
    <property type="entry name" value="HTH_XRE"/>
    <property type="match status" value="1"/>
</dbReference>
<accession>A0A1M5QBB3</accession>
<dbReference type="PROSITE" id="PS50943">
    <property type="entry name" value="HTH_CROC1"/>
    <property type="match status" value="1"/>
</dbReference>
<dbReference type="InterPro" id="IPR001387">
    <property type="entry name" value="Cro/C1-type_HTH"/>
</dbReference>
<dbReference type="GO" id="GO:0003677">
    <property type="term" value="F:DNA binding"/>
    <property type="evidence" value="ECO:0007669"/>
    <property type="project" value="UniProtKB-KW"/>
</dbReference>
<evidence type="ECO:0000313" key="3">
    <source>
        <dbReference type="Proteomes" id="UP000184226"/>
    </source>
</evidence>
<keyword evidence="2" id="KW-0238">DNA-binding</keyword>
<dbReference type="SMART" id="SM00530">
    <property type="entry name" value="HTH_XRE"/>
    <property type="match status" value="1"/>
</dbReference>
<evidence type="ECO:0000259" key="1">
    <source>
        <dbReference type="PROSITE" id="PS50943"/>
    </source>
</evidence>
<evidence type="ECO:0000313" key="2">
    <source>
        <dbReference type="EMBL" id="SHH11121.1"/>
    </source>
</evidence>
<dbReference type="InterPro" id="IPR010982">
    <property type="entry name" value="Lambda_DNA-bd_dom_sf"/>
</dbReference>
<dbReference type="Proteomes" id="UP000184226">
    <property type="component" value="Unassembled WGS sequence"/>
</dbReference>
<sequence length="111" mass="12254">MNKRIIEGIEVEVGSSNVFADLDLPDADKLKIKSGLTVQIAKAICEQGLTQAEAANRMGLTQPKVSSLLRGEFSNFSERKLMDCLNRLGYDIEIRVRETTEPVGHLVLTHA</sequence>
<dbReference type="SUPFAM" id="SSF47413">
    <property type="entry name" value="lambda repressor-like DNA-binding domains"/>
    <property type="match status" value="1"/>
</dbReference>
<organism evidence="2 3">
    <name type="scientific">Pollutimonas bauzanensis</name>
    <dbReference type="NCBI Taxonomy" id="658167"/>
    <lineage>
        <taxon>Bacteria</taxon>
        <taxon>Pseudomonadati</taxon>
        <taxon>Pseudomonadota</taxon>
        <taxon>Betaproteobacteria</taxon>
        <taxon>Burkholderiales</taxon>
        <taxon>Alcaligenaceae</taxon>
        <taxon>Pollutimonas</taxon>
    </lineage>
</organism>
<proteinExistence type="predicted"/>
<reference evidence="2 3" key="1">
    <citation type="submission" date="2016-11" db="EMBL/GenBank/DDBJ databases">
        <authorList>
            <person name="Jaros S."/>
            <person name="Januszkiewicz K."/>
            <person name="Wedrychowicz H."/>
        </authorList>
    </citation>
    <scope>NUCLEOTIDE SEQUENCE [LARGE SCALE GENOMIC DNA]</scope>
    <source>
        <strain evidence="2 3">CGMCC 1.10190</strain>
    </source>
</reference>
<dbReference type="Gene3D" id="1.10.260.40">
    <property type="entry name" value="lambda repressor-like DNA-binding domains"/>
    <property type="match status" value="1"/>
</dbReference>
<dbReference type="RefSeq" id="WP_073101860.1">
    <property type="nucleotide sequence ID" value="NZ_FQXE01000002.1"/>
</dbReference>
<dbReference type="STRING" id="658167.SAMN04488135_102212"/>
<dbReference type="AlphaFoldDB" id="A0A1M5QBB3"/>
<keyword evidence="3" id="KW-1185">Reference proteome</keyword>
<dbReference type="OrthoDB" id="129377at2"/>
<gene>
    <name evidence="2" type="ORF">SAMN04488135_102212</name>
</gene>
<dbReference type="EMBL" id="FQXE01000002">
    <property type="protein sequence ID" value="SHH11121.1"/>
    <property type="molecule type" value="Genomic_DNA"/>
</dbReference>
<dbReference type="InterPro" id="IPR039554">
    <property type="entry name" value="HigA2-like_HTH"/>
</dbReference>
<protein>
    <submittedName>
        <fullName evidence="2">Predicted DNA-binding protein, contains XRE-type HTH domain</fullName>
    </submittedName>
</protein>
<feature type="domain" description="HTH cro/C1-type" evidence="1">
    <location>
        <begin position="40"/>
        <end position="95"/>
    </location>
</feature>
<dbReference type="Pfam" id="PF13744">
    <property type="entry name" value="HTH_37"/>
    <property type="match status" value="1"/>
</dbReference>
<name>A0A1M5QBB3_9BURK</name>